<dbReference type="InterPro" id="IPR001789">
    <property type="entry name" value="Sig_transdc_resp-reg_receiver"/>
</dbReference>
<accession>E3GQL4</accession>
<dbReference type="InterPro" id="IPR011006">
    <property type="entry name" value="CheY-like_superfamily"/>
</dbReference>
<dbReference type="InterPro" id="IPR007492">
    <property type="entry name" value="LytTR_DNA-bd_dom"/>
</dbReference>
<reference key="1">
    <citation type="submission" date="2010-09" db="EMBL/GenBank/DDBJ databases">
        <authorList>
            <person name="Roh H."/>
            <person name="Ko H.-J."/>
            <person name="Kim D."/>
            <person name="Choi D.G."/>
            <person name="Park S."/>
            <person name="Kim S."/>
            <person name="Kim K.H."/>
            <person name="Chang I.S."/>
            <person name="Choi I.-G."/>
        </authorList>
    </citation>
    <scope>NUCLEOTIDE SEQUENCE</scope>
    <source>
        <strain>KIST612</strain>
    </source>
</reference>
<keyword evidence="7" id="KW-1185">Reference proteome</keyword>
<evidence type="ECO:0000259" key="5">
    <source>
        <dbReference type="PROSITE" id="PS50930"/>
    </source>
</evidence>
<evidence type="ECO:0000256" key="3">
    <source>
        <dbReference type="PROSITE-ProRule" id="PRU00169"/>
    </source>
</evidence>
<protein>
    <recommendedName>
        <fullName evidence="1">Stage 0 sporulation protein A homolog</fullName>
    </recommendedName>
</protein>
<dbReference type="PANTHER" id="PTHR37299:SF1">
    <property type="entry name" value="STAGE 0 SPORULATION PROTEIN A HOMOLOG"/>
    <property type="match status" value="1"/>
</dbReference>
<feature type="modified residue" description="4-aspartylphosphate" evidence="3">
    <location>
        <position position="59"/>
    </location>
</feature>
<dbReference type="EMBL" id="CP002273">
    <property type="protein sequence ID" value="ADO39306.1"/>
    <property type="molecule type" value="Genomic_DNA"/>
</dbReference>
<evidence type="ECO:0000256" key="1">
    <source>
        <dbReference type="ARBA" id="ARBA00018672"/>
    </source>
</evidence>
<dbReference type="InterPro" id="IPR046947">
    <property type="entry name" value="LytR-like"/>
</dbReference>
<dbReference type="AlphaFoldDB" id="E3GQL4"/>
<dbReference type="PROSITE" id="PS50930">
    <property type="entry name" value="HTH_LYTTR"/>
    <property type="match status" value="1"/>
</dbReference>
<organism evidence="6 7">
    <name type="scientific">Eubacterium callanderi</name>
    <dbReference type="NCBI Taxonomy" id="53442"/>
    <lineage>
        <taxon>Bacteria</taxon>
        <taxon>Bacillati</taxon>
        <taxon>Bacillota</taxon>
        <taxon>Clostridia</taxon>
        <taxon>Eubacteriales</taxon>
        <taxon>Eubacteriaceae</taxon>
        <taxon>Eubacterium</taxon>
    </lineage>
</organism>
<name>E3GQL4_9FIRM</name>
<feature type="domain" description="HTH LytTR-type" evidence="5">
    <location>
        <begin position="134"/>
        <end position="233"/>
    </location>
</feature>
<evidence type="ECO:0000313" key="6">
    <source>
        <dbReference type="EMBL" id="ADO39306.1"/>
    </source>
</evidence>
<dbReference type="GO" id="GO:0003677">
    <property type="term" value="F:DNA binding"/>
    <property type="evidence" value="ECO:0007669"/>
    <property type="project" value="InterPro"/>
</dbReference>
<gene>
    <name evidence="6" type="ordered locus">ELI_4367</name>
</gene>
<dbReference type="PANTHER" id="PTHR37299">
    <property type="entry name" value="TRANSCRIPTIONAL REGULATOR-RELATED"/>
    <property type="match status" value="1"/>
</dbReference>
<feature type="domain" description="Response regulatory" evidence="4">
    <location>
        <begin position="6"/>
        <end position="122"/>
    </location>
</feature>
<dbReference type="Pfam" id="PF04397">
    <property type="entry name" value="LytTR"/>
    <property type="match status" value="1"/>
</dbReference>
<dbReference type="eggNOG" id="COG3279">
    <property type="taxonomic scope" value="Bacteria"/>
</dbReference>
<dbReference type="KEGG" id="elm:ELI_4367"/>
<dbReference type="SMART" id="SM00850">
    <property type="entry name" value="LytTR"/>
    <property type="match status" value="1"/>
</dbReference>
<evidence type="ECO:0000259" key="4">
    <source>
        <dbReference type="PROSITE" id="PS50110"/>
    </source>
</evidence>
<dbReference type="PROSITE" id="PS50110">
    <property type="entry name" value="RESPONSE_REGULATORY"/>
    <property type="match status" value="1"/>
</dbReference>
<dbReference type="Gene3D" id="2.40.50.1020">
    <property type="entry name" value="LytTr DNA-binding domain"/>
    <property type="match status" value="1"/>
</dbReference>
<dbReference type="SUPFAM" id="SSF52172">
    <property type="entry name" value="CheY-like"/>
    <property type="match status" value="1"/>
</dbReference>
<evidence type="ECO:0000256" key="2">
    <source>
        <dbReference type="ARBA" id="ARBA00024867"/>
    </source>
</evidence>
<dbReference type="SMART" id="SM00448">
    <property type="entry name" value="REC"/>
    <property type="match status" value="1"/>
</dbReference>
<dbReference type="HOGENOM" id="CLU_000445_14_2_9"/>
<sequence length="242" mass="28304">MDGMIRIGICDDNALIAEKLEALIIRYGEEHNIDVETYVYHDGSEVLEDRIQFDILFLDVEMPETDGIDTAKQIRKWDARVKIIFITSYTHYMRNAFAVHAFEYLVKPFNTAKVNMVLTEVFDFIEKENKSHDISLVMGGELKVFASNDIYYFERVRRKIKMSTTQGDFEFNGVLSEIMEKVKDFDFEYCHKSVIVNLFHCKRIAGADLYLDNGETLPIAQKRAVEFKARLFDYIEENFKLL</sequence>
<dbReference type="GO" id="GO:0000156">
    <property type="term" value="F:phosphorelay response regulator activity"/>
    <property type="evidence" value="ECO:0007669"/>
    <property type="project" value="InterPro"/>
</dbReference>
<reference evidence="6 7" key="2">
    <citation type="journal article" date="2011" name="J. Bacteriol.">
        <title>Complete genome sequence of a carbon monoxide-utilizing acetogen, Eubacterium limosum KIST612.</title>
        <authorList>
            <person name="Roh H."/>
            <person name="Ko H.J."/>
            <person name="Kim D."/>
            <person name="Choi D.G."/>
            <person name="Park S."/>
            <person name="Kim S."/>
            <person name="Chang I.S."/>
            <person name="Choi I.G."/>
        </authorList>
    </citation>
    <scope>NUCLEOTIDE SEQUENCE [LARGE SCALE GENOMIC DNA]</scope>
    <source>
        <strain evidence="6 7">KIST612</strain>
    </source>
</reference>
<dbReference type="Pfam" id="PF00072">
    <property type="entry name" value="Response_reg"/>
    <property type="match status" value="1"/>
</dbReference>
<dbReference type="Gene3D" id="3.40.50.2300">
    <property type="match status" value="1"/>
</dbReference>
<proteinExistence type="predicted"/>
<dbReference type="Proteomes" id="UP000006873">
    <property type="component" value="Chromosome"/>
</dbReference>
<keyword evidence="3" id="KW-0597">Phosphoprotein</keyword>
<comment type="function">
    <text evidence="2">May play the central regulatory role in sporulation. It may be an element of the effector pathway responsible for the activation of sporulation genes in response to nutritional stress. Spo0A may act in concert with spo0H (a sigma factor) to control the expression of some genes that are critical to the sporulation process.</text>
</comment>
<evidence type="ECO:0000313" key="7">
    <source>
        <dbReference type="Proteomes" id="UP000006873"/>
    </source>
</evidence>